<dbReference type="Pfam" id="PF13246">
    <property type="entry name" value="Cation_ATPase"/>
    <property type="match status" value="1"/>
</dbReference>
<dbReference type="FunFam" id="1.20.1110.10:FF:000002">
    <property type="entry name" value="Calcium-transporting ATPase"/>
    <property type="match status" value="1"/>
</dbReference>
<dbReference type="InterPro" id="IPR008250">
    <property type="entry name" value="ATPase_P-typ_transduc_dom_A_sf"/>
</dbReference>
<evidence type="ECO:0000256" key="2">
    <source>
        <dbReference type="ARBA" id="ARBA00012790"/>
    </source>
</evidence>
<feature type="transmembrane region" description="Helical" evidence="16">
    <location>
        <begin position="332"/>
        <end position="361"/>
    </location>
</feature>
<feature type="compositionally biased region" description="Basic and acidic residues" evidence="15">
    <location>
        <begin position="254"/>
        <end position="275"/>
    </location>
</feature>
<organism evidence="18 19">
    <name type="scientific">Bugula neritina</name>
    <name type="common">Brown bryozoan</name>
    <name type="synonym">Sertularia neritina</name>
    <dbReference type="NCBI Taxonomy" id="10212"/>
    <lineage>
        <taxon>Eukaryota</taxon>
        <taxon>Metazoa</taxon>
        <taxon>Spiralia</taxon>
        <taxon>Lophotrochozoa</taxon>
        <taxon>Bryozoa</taxon>
        <taxon>Gymnolaemata</taxon>
        <taxon>Cheilostomatida</taxon>
        <taxon>Flustrina</taxon>
        <taxon>Buguloidea</taxon>
        <taxon>Bugulidae</taxon>
        <taxon>Bugula</taxon>
    </lineage>
</organism>
<dbReference type="InterPro" id="IPR059000">
    <property type="entry name" value="ATPase_P-type_domA"/>
</dbReference>
<evidence type="ECO:0000256" key="6">
    <source>
        <dbReference type="ARBA" id="ARBA00022723"/>
    </source>
</evidence>
<keyword evidence="19" id="KW-1185">Reference proteome</keyword>
<evidence type="ECO:0000256" key="5">
    <source>
        <dbReference type="ARBA" id="ARBA00022692"/>
    </source>
</evidence>
<dbReference type="AlphaFoldDB" id="A0A7J7KH11"/>
<dbReference type="PANTHER" id="PTHR24093">
    <property type="entry name" value="CATION TRANSPORTING ATPASE"/>
    <property type="match status" value="1"/>
</dbReference>
<dbReference type="GO" id="GO:0016887">
    <property type="term" value="F:ATP hydrolysis activity"/>
    <property type="evidence" value="ECO:0007669"/>
    <property type="project" value="InterPro"/>
</dbReference>
<evidence type="ECO:0000256" key="10">
    <source>
        <dbReference type="ARBA" id="ARBA00022842"/>
    </source>
</evidence>
<keyword evidence="5 16" id="KW-0812">Transmembrane</keyword>
<evidence type="ECO:0000256" key="3">
    <source>
        <dbReference type="ARBA" id="ARBA00022448"/>
    </source>
</evidence>
<keyword evidence="3" id="KW-0813">Transport</keyword>
<accession>A0A7J7KH11</accession>
<evidence type="ECO:0000256" key="9">
    <source>
        <dbReference type="ARBA" id="ARBA00022840"/>
    </source>
</evidence>
<dbReference type="Gene3D" id="3.40.1110.10">
    <property type="entry name" value="Calcium-transporting ATPase, cytoplasmic domain N"/>
    <property type="match status" value="1"/>
</dbReference>
<evidence type="ECO:0000256" key="13">
    <source>
        <dbReference type="ARBA" id="ARBA00023065"/>
    </source>
</evidence>
<keyword evidence="12 16" id="KW-1133">Transmembrane helix</keyword>
<evidence type="ECO:0000256" key="15">
    <source>
        <dbReference type="SAM" id="MobiDB-lite"/>
    </source>
</evidence>
<dbReference type="GO" id="GO:0005388">
    <property type="term" value="F:P-type calcium transporter activity"/>
    <property type="evidence" value="ECO:0007669"/>
    <property type="project" value="UniProtKB-EC"/>
</dbReference>
<feature type="domain" description="Cation-transporting P-type ATPase N-terminal" evidence="17">
    <location>
        <begin position="3"/>
        <end position="64"/>
    </location>
</feature>
<dbReference type="InterPro" id="IPR018303">
    <property type="entry name" value="ATPase_P-typ_P_site"/>
</dbReference>
<dbReference type="Pfam" id="PF00690">
    <property type="entry name" value="Cation_ATPase_N"/>
    <property type="match status" value="1"/>
</dbReference>
<keyword evidence="7" id="KW-0547">Nucleotide-binding</keyword>
<evidence type="ECO:0000256" key="12">
    <source>
        <dbReference type="ARBA" id="ARBA00022989"/>
    </source>
</evidence>
<reference evidence="18" key="1">
    <citation type="submission" date="2020-06" db="EMBL/GenBank/DDBJ databases">
        <title>Draft genome of Bugula neritina, a colonial animal packing powerful symbionts and potential medicines.</title>
        <authorList>
            <person name="Rayko M."/>
        </authorList>
    </citation>
    <scope>NUCLEOTIDE SEQUENCE [LARGE SCALE GENOMIC DNA]</scope>
    <source>
        <strain evidence="18">Kwan_BN1</strain>
    </source>
</reference>
<dbReference type="GO" id="GO:0005524">
    <property type="term" value="F:ATP binding"/>
    <property type="evidence" value="ECO:0007669"/>
    <property type="project" value="UniProtKB-KW"/>
</dbReference>
<dbReference type="Proteomes" id="UP000593567">
    <property type="component" value="Unassembled WGS sequence"/>
</dbReference>
<dbReference type="SMART" id="SM00831">
    <property type="entry name" value="Cation_ATPase_N"/>
    <property type="match status" value="1"/>
</dbReference>
<evidence type="ECO:0000256" key="4">
    <source>
        <dbReference type="ARBA" id="ARBA00022568"/>
    </source>
</evidence>
<feature type="transmembrane region" description="Helical" evidence="16">
    <location>
        <begin position="47"/>
        <end position="65"/>
    </location>
</feature>
<dbReference type="GO" id="GO:0005886">
    <property type="term" value="C:plasma membrane"/>
    <property type="evidence" value="ECO:0007669"/>
    <property type="project" value="TreeGrafter"/>
</dbReference>
<dbReference type="GO" id="GO:0046872">
    <property type="term" value="F:metal ion binding"/>
    <property type="evidence" value="ECO:0007669"/>
    <property type="project" value="UniProtKB-KW"/>
</dbReference>
<dbReference type="PANTHER" id="PTHR24093:SF369">
    <property type="entry name" value="CALCIUM-TRANSPORTING ATPASE"/>
    <property type="match status" value="1"/>
</dbReference>
<dbReference type="FunFam" id="1.20.1110.10:FF:000033">
    <property type="entry name" value="Calcium-transporting ATPase"/>
    <property type="match status" value="1"/>
</dbReference>
<dbReference type="InterPro" id="IPR023299">
    <property type="entry name" value="ATPase_P-typ_cyto_dom_N"/>
</dbReference>
<dbReference type="PROSITE" id="PS00154">
    <property type="entry name" value="ATPASE_E1_E2"/>
    <property type="match status" value="1"/>
</dbReference>
<keyword evidence="9" id="KW-0067">ATP-binding</keyword>
<dbReference type="SUPFAM" id="SSF81653">
    <property type="entry name" value="Calcium ATPase, transduction domain A"/>
    <property type="match status" value="1"/>
</dbReference>
<dbReference type="Pfam" id="PF00122">
    <property type="entry name" value="E1-E2_ATPase"/>
    <property type="match status" value="1"/>
</dbReference>
<dbReference type="GO" id="GO:0051480">
    <property type="term" value="P:regulation of cytosolic calcium ion concentration"/>
    <property type="evidence" value="ECO:0007669"/>
    <property type="project" value="TreeGrafter"/>
</dbReference>
<protein>
    <recommendedName>
        <fullName evidence="2">P-type Ca(2+) transporter</fullName>
        <ecNumber evidence="2">7.2.2.10</ecNumber>
    </recommendedName>
</protein>
<keyword evidence="13" id="KW-0406">Ion transport</keyword>
<proteinExistence type="predicted"/>
<feature type="region of interest" description="Disordered" evidence="15">
    <location>
        <begin position="223"/>
        <end position="276"/>
    </location>
</feature>
<keyword evidence="4" id="KW-0109">Calcium transport</keyword>
<dbReference type="InterPro" id="IPR023298">
    <property type="entry name" value="ATPase_P-typ_TM_dom_sf"/>
</dbReference>
<keyword evidence="6" id="KW-0479">Metal-binding</keyword>
<feature type="compositionally biased region" description="Basic and acidic residues" evidence="15">
    <location>
        <begin position="230"/>
        <end position="240"/>
    </location>
</feature>
<dbReference type="EMBL" id="VXIV02000614">
    <property type="protein sequence ID" value="KAF6037164.1"/>
    <property type="molecule type" value="Genomic_DNA"/>
</dbReference>
<dbReference type="SUPFAM" id="SSF81665">
    <property type="entry name" value="Calcium ATPase, transmembrane domain M"/>
    <property type="match status" value="1"/>
</dbReference>
<feature type="transmembrane region" description="Helical" evidence="16">
    <location>
        <begin position="77"/>
        <end position="97"/>
    </location>
</feature>
<evidence type="ECO:0000256" key="14">
    <source>
        <dbReference type="ARBA" id="ARBA00023136"/>
    </source>
</evidence>
<dbReference type="InterPro" id="IPR001757">
    <property type="entry name" value="P_typ_ATPase"/>
</dbReference>
<evidence type="ECO:0000256" key="11">
    <source>
        <dbReference type="ARBA" id="ARBA00022967"/>
    </source>
</evidence>
<evidence type="ECO:0000259" key="17">
    <source>
        <dbReference type="SMART" id="SM00831"/>
    </source>
</evidence>
<gene>
    <name evidence="18" type="ORF">EB796_004530</name>
</gene>
<keyword evidence="14 16" id="KW-0472">Membrane</keyword>
<dbReference type="GO" id="GO:0012505">
    <property type="term" value="C:endomembrane system"/>
    <property type="evidence" value="ECO:0007669"/>
    <property type="project" value="UniProtKB-SubCell"/>
</dbReference>
<evidence type="ECO:0000256" key="1">
    <source>
        <dbReference type="ARBA" id="ARBA00004127"/>
    </source>
</evidence>
<comment type="subcellular location">
    <subcellularLocation>
        <location evidence="1">Endomembrane system</location>
        <topology evidence="1">Multi-pass membrane protein</topology>
    </subcellularLocation>
</comment>
<dbReference type="EC" id="7.2.2.10" evidence="2"/>
<keyword evidence="11" id="KW-1278">Translocase</keyword>
<dbReference type="FunFam" id="2.70.150.10:FF:000001">
    <property type="entry name" value="Calcium-transporting ATPase"/>
    <property type="match status" value="1"/>
</dbReference>
<dbReference type="NCBIfam" id="TIGR01494">
    <property type="entry name" value="ATPase_P-type"/>
    <property type="match status" value="2"/>
</dbReference>
<name>A0A7J7KH11_BUGNE</name>
<comment type="caution">
    <text evidence="18">The sequence shown here is derived from an EMBL/GenBank/DDBJ whole genome shotgun (WGS) entry which is preliminary data.</text>
</comment>
<evidence type="ECO:0000313" key="18">
    <source>
        <dbReference type="EMBL" id="KAF6037164.1"/>
    </source>
</evidence>
<keyword evidence="10" id="KW-0460">Magnesium</keyword>
<dbReference type="PRINTS" id="PR00119">
    <property type="entry name" value="CATATPASE"/>
</dbReference>
<evidence type="ECO:0000256" key="16">
    <source>
        <dbReference type="SAM" id="Phobius"/>
    </source>
</evidence>
<feature type="transmembrane region" description="Helical" evidence="16">
    <location>
        <begin position="292"/>
        <end position="312"/>
    </location>
</feature>
<sequence>MTSVSAKCLNGEPSQIRDRQAKYGANVIPPKPPKTFLQLVWEALQDVTLIVLIVAAILSLALSFVPSDACQGHGNIGWIEGAAILGAVIIVVLVTAFNDWRKEKQFRGLQEKIDHDHVFSVIRLGEAEEIPVSEIVVGDICQVKYGDLLPSDGILIQSNDLKVDESSLTGESDLVSKGTENDPMLLSGTHVMEGSGKMVVTAVGIHSQAGIIMALLGATGHTVESDETDGAGKKIEKPEQSDAAAADGQPPKGDQVDAAERASNKSDAEETDSKLKHQSVLQSKLTRLAIQIGYAGTAIALLTVLVLIIRWSVEEFAVKKLAWDNAVHWKQIVDFLIIGVTVLVVAVPEGLPLAVTLALAYSVRKMMIDNNLVRHLDACETMGNATTICSDKTGTLTTNRMTVVQTYIAGQLYKSIPHYTELNDNLAQLIVNSISINSGYTSILRQSSNPELMDQIGNKTECGLLGMVLNMGKHYDSVRVKFPEDSFFKVFTFNSKRKCMSTIVKLDDGRYRVFTKGASEVILESVITS</sequence>
<dbReference type="SUPFAM" id="SSF81660">
    <property type="entry name" value="Metal cation-transporting ATPase, ATP-binding domain N"/>
    <property type="match status" value="1"/>
</dbReference>
<evidence type="ECO:0000313" key="19">
    <source>
        <dbReference type="Proteomes" id="UP000593567"/>
    </source>
</evidence>
<dbReference type="Gene3D" id="2.70.150.10">
    <property type="entry name" value="Calcium-transporting ATPase, cytoplasmic transduction domain A"/>
    <property type="match status" value="1"/>
</dbReference>
<evidence type="ECO:0000256" key="7">
    <source>
        <dbReference type="ARBA" id="ARBA00022741"/>
    </source>
</evidence>
<evidence type="ECO:0000256" key="8">
    <source>
        <dbReference type="ARBA" id="ARBA00022837"/>
    </source>
</evidence>
<dbReference type="Gene3D" id="1.20.1110.10">
    <property type="entry name" value="Calcium-transporting ATPase, transmembrane domain"/>
    <property type="match status" value="2"/>
</dbReference>
<dbReference type="InterPro" id="IPR004014">
    <property type="entry name" value="ATPase_P-typ_cation-transptr_N"/>
</dbReference>
<keyword evidence="8" id="KW-0106">Calcium</keyword>
<dbReference type="OrthoDB" id="116380at2759"/>